<name>A0A913ZKG1_PATMI</name>
<dbReference type="InterPro" id="IPR056157">
    <property type="entry name" value="TPR_IFT80_172_dom"/>
</dbReference>
<dbReference type="GO" id="GO:0097730">
    <property type="term" value="C:non-motile cilium"/>
    <property type="evidence" value="ECO:0007669"/>
    <property type="project" value="TreeGrafter"/>
</dbReference>
<feature type="domain" description="IFT121-like zinc finger" evidence="14">
    <location>
        <begin position="1345"/>
        <end position="1387"/>
    </location>
</feature>
<dbReference type="FunFam" id="2.130.10.10:FF:000187">
    <property type="entry name" value="WD repeat-containing protein 35"/>
    <property type="match status" value="1"/>
</dbReference>
<keyword evidence="8" id="KW-0969">Cilium</keyword>
<evidence type="ECO:0000256" key="5">
    <source>
        <dbReference type="ARBA" id="ARBA00022574"/>
    </source>
</evidence>
<dbReference type="PANTHER" id="PTHR12764">
    <property type="entry name" value="WD REPEAT DOMAIN-RELATED"/>
    <property type="match status" value="1"/>
</dbReference>
<evidence type="ECO:0000256" key="2">
    <source>
        <dbReference type="ARBA" id="ARBA00004300"/>
    </source>
</evidence>
<dbReference type="InterPro" id="IPR001680">
    <property type="entry name" value="WD40_rpt"/>
</dbReference>
<dbReference type="Pfam" id="PF23387">
    <property type="entry name" value="TPR_IFT80_172"/>
    <property type="match status" value="1"/>
</dbReference>
<organism evidence="19 20">
    <name type="scientific">Patiria miniata</name>
    <name type="common">Bat star</name>
    <name type="synonym">Asterina miniata</name>
    <dbReference type="NCBI Taxonomy" id="46514"/>
    <lineage>
        <taxon>Eukaryota</taxon>
        <taxon>Metazoa</taxon>
        <taxon>Echinodermata</taxon>
        <taxon>Eleutherozoa</taxon>
        <taxon>Asterozoa</taxon>
        <taxon>Asteroidea</taxon>
        <taxon>Valvatacea</taxon>
        <taxon>Valvatida</taxon>
        <taxon>Asterinidae</taxon>
        <taxon>Patiria</taxon>
    </lineage>
</organism>
<sequence>MFIYLSKKIAIPNNTKLRCVSWNRDQGFIACGGEDGLLKVLKLEIQTSKDAKIRGLAAPSNLSMNQTLEGHGGAVQVTTWNSGYQKLTTSDQYGLIIVWMLYKGSWYEEMINNRNKSVVRSMAWTPDGQKICIVYEDGAVIVGSVDGNRIWGKDIKGMQLNNVEWSWDGKLLLFGMNNGEIHIYDSQGNFCSKLMTYCLANVTGAVKIAGIDWYNGKFGYVEPSCPTLAICFDNGRAQIMKHENDENPVLIDTGMSVVQIQWNHTGSALAVAGSQKSAQQDKDINVVQFYTPFGEHLRTLKVPGKQLTSVSWEGGGLRIALAVDSFIYFANIRPDYKWGYCANTVVYSFSKPERTEQCVVFWETVSGERHIKYVRNLISVTAYGDHCVLATKADESTGQEAGEPQQYVLVLCNSIGTPLESKYIDIEPIYIAVTRTHVIAASKEAFYVWQFKTAKKLTAMEVNQAMGRKKDSRERVYHIDDTPSGAGESILDFSKAFAPTNDAVCCVCASDKLLIVGRESGTLNRYSLPHLALTNKHTVNCRPHALSLNCNSARLAIIDITGILTFFDLETKWVNGDGQEIQGQQLEFERKDVWDMKWAQDNTELFAMMEKTRMYIFRNLDPEEPIMSSGYICHFEDLQIKSVLLDEILKDPEHPSKDNMLDMEIKSLRDSRDLLEKVGIEDAAQFIEDNPHPRLWRLLAEASLENLDLKMAEQAFVRCKDYQGIEFVKRLGNLQSEVMRSAEVAAYFKRFEDAERMYMDMDRRDLAVSLRLKLGDWFRLVTDLFANTLNCRDLAVSLRLKLGDWFRLITDRFANTLNCRDLAVSLRLKLGDWFRLITDLFANTLNCRDLAVSLRLKLGDWFRLITDLFANTLNCRDLAVSLRLKLGDWFRLITDLFANTLNCRDLAVSLRLKLGDWFCLITDLFANTLNCRDLAVSLRLKLGDWFRLITDLFANTLHCRDLAVSLRLKLGDWFRVVQLLKAGSGGGDDTQLQQAWNAIGDYYADRQKWSNAVTYYVQGNNQERLAECYYLLEDFVGLQKLADSLPENHRLLPDIAAMFVTVGMCQEAVAAYLKCHQVKKAVDCCVELNQWDQAVELAKAHSIKEIDNLLARYAAHLLEKDKKLQAIELYRKANHFIEAAKLMFSIAEENVKKKVKPLRTKKLYVLGALMVESYHEQMKLSSRLKAKSKKKAEAASALAGLLEEEAMASSDTKIIDNAWRGAEAFHFFLLAQRQLYQGYVDASMKTALHLREYDDILDPVDIYSLLGLAACANRAFGTCSKAFIKLESTEALTQAQQEHYEALALEIFTKHAPKDSRTNKSECPNCETMLPDWSSMCASCDSKFPTCIVTGRPIMDNLFWMCDTCKHRAYESEIRTASTCPLCHSQI</sequence>
<dbReference type="GeneID" id="119724517"/>
<dbReference type="InterPro" id="IPR015943">
    <property type="entry name" value="WD40/YVTN_repeat-like_dom_sf"/>
</dbReference>
<dbReference type="RefSeq" id="XP_038051531.1">
    <property type="nucleotide sequence ID" value="XM_038195603.1"/>
</dbReference>
<dbReference type="GO" id="GO:0030991">
    <property type="term" value="C:intraciliary transport particle A"/>
    <property type="evidence" value="ECO:0007669"/>
    <property type="project" value="TreeGrafter"/>
</dbReference>
<evidence type="ECO:0000259" key="17">
    <source>
        <dbReference type="Pfam" id="PF24797"/>
    </source>
</evidence>
<keyword evidence="20" id="KW-1185">Reference proteome</keyword>
<dbReference type="PANTHER" id="PTHR12764:SF5">
    <property type="entry name" value="LD29485P"/>
    <property type="match status" value="1"/>
</dbReference>
<comment type="subcellular location">
    <subcellularLocation>
        <location evidence="3">Cytoplasm</location>
        <location evidence="3">Cytoskeleton</location>
        <location evidence="3">Cilium axoneme</location>
    </subcellularLocation>
    <subcellularLocation>
        <location evidence="1">Cytoplasm</location>
        <location evidence="1">Cytoskeleton</location>
        <location evidence="1">Cilium basal body</location>
    </subcellularLocation>
    <subcellularLocation>
        <location evidence="2">Cytoplasm</location>
        <location evidence="2">Cytoskeleton</location>
        <location evidence="2">Microtubule organizing center</location>
        <location evidence="2">Centrosome</location>
    </subcellularLocation>
</comment>
<dbReference type="OrthoDB" id="10260567at2759"/>
<evidence type="ECO:0000256" key="12">
    <source>
        <dbReference type="ARBA" id="ARBA00062232"/>
    </source>
</evidence>
<evidence type="ECO:0000256" key="7">
    <source>
        <dbReference type="ARBA" id="ARBA00022794"/>
    </source>
</evidence>
<dbReference type="GO" id="GO:0005813">
    <property type="term" value="C:centrosome"/>
    <property type="evidence" value="ECO:0007669"/>
    <property type="project" value="UniProtKB-SubCell"/>
</dbReference>
<dbReference type="SMART" id="SM00320">
    <property type="entry name" value="WD40"/>
    <property type="match status" value="4"/>
</dbReference>
<dbReference type="SUPFAM" id="SSF82171">
    <property type="entry name" value="DPP6 N-terminal domain-like"/>
    <property type="match status" value="1"/>
</dbReference>
<dbReference type="InterPro" id="IPR057361">
    <property type="entry name" value="TPR_WDR35"/>
</dbReference>
<keyword evidence="4" id="KW-0963">Cytoplasm</keyword>
<dbReference type="Pfam" id="PF23390">
    <property type="entry name" value="Beta-prop_WDR35_2nd"/>
    <property type="match status" value="1"/>
</dbReference>
<dbReference type="InterPro" id="IPR056159">
    <property type="entry name" value="Beta-prop_IFT121_TULP_N"/>
</dbReference>
<dbReference type="Pfam" id="PF25768">
    <property type="entry name" value="TPR_IFT121"/>
    <property type="match status" value="1"/>
</dbReference>
<evidence type="ECO:0000259" key="16">
    <source>
        <dbReference type="Pfam" id="PF23390"/>
    </source>
</evidence>
<feature type="domain" description="IFT121 second beta-propeller" evidence="16">
    <location>
        <begin position="338"/>
        <end position="664"/>
    </location>
</feature>
<evidence type="ECO:0000256" key="10">
    <source>
        <dbReference type="ARBA" id="ARBA00023273"/>
    </source>
</evidence>
<evidence type="ECO:0000256" key="9">
    <source>
        <dbReference type="ARBA" id="ARBA00023212"/>
    </source>
</evidence>
<comment type="subunit">
    <text evidence="12">Component of the IFT complex A (IFT-A) complex. IFT-A complex is divided into a core subcomplex composed of IFT122:IFT140:WDR19 which is associated with TULP3 and a peripheral subcomplex composed of IFT43:WDR35:TTC21B. Interacts directy with IFT122, ITF43 and TTC21B. Interacts with IFT43. Interacts with CFAP61.</text>
</comment>
<keyword evidence="7" id="KW-0970">Cilium biogenesis/degradation</keyword>
<evidence type="ECO:0000256" key="11">
    <source>
        <dbReference type="ARBA" id="ARBA00058990"/>
    </source>
</evidence>
<evidence type="ECO:0000256" key="1">
    <source>
        <dbReference type="ARBA" id="ARBA00004120"/>
    </source>
</evidence>
<accession>A0A913ZKG1</accession>
<dbReference type="InterPro" id="IPR056158">
    <property type="entry name" value="Beta-prop_IFT121_2nd"/>
</dbReference>
<dbReference type="FunFam" id="1.25.40.470:FF:000004">
    <property type="entry name" value="WD repeat-containing protein 35"/>
    <property type="match status" value="1"/>
</dbReference>
<dbReference type="Gene3D" id="1.25.40.470">
    <property type="match status" value="2"/>
</dbReference>
<dbReference type="InterPro" id="IPR039857">
    <property type="entry name" value="Ift122/121"/>
</dbReference>
<evidence type="ECO:0000259" key="18">
    <source>
        <dbReference type="Pfam" id="PF25768"/>
    </source>
</evidence>
<dbReference type="Gene3D" id="2.130.10.10">
    <property type="entry name" value="YVTN repeat-like/Quinoprotein amine dehydrogenase"/>
    <property type="match status" value="2"/>
</dbReference>
<evidence type="ECO:0000256" key="3">
    <source>
        <dbReference type="ARBA" id="ARBA00004430"/>
    </source>
</evidence>
<evidence type="ECO:0000256" key="8">
    <source>
        <dbReference type="ARBA" id="ARBA00023069"/>
    </source>
</evidence>
<keyword evidence="6" id="KW-0677">Repeat</keyword>
<evidence type="ECO:0000259" key="15">
    <source>
        <dbReference type="Pfam" id="PF23387"/>
    </source>
</evidence>
<feature type="domain" description="IFT121/TULP4 N-terminal" evidence="17">
    <location>
        <begin position="1"/>
        <end position="333"/>
    </location>
</feature>
<dbReference type="SUPFAM" id="SSF50978">
    <property type="entry name" value="WD40 repeat-like"/>
    <property type="match status" value="1"/>
</dbReference>
<evidence type="ECO:0000256" key="4">
    <source>
        <dbReference type="ARBA" id="ARBA00022490"/>
    </source>
</evidence>
<evidence type="ECO:0000259" key="14">
    <source>
        <dbReference type="Pfam" id="PF23145"/>
    </source>
</evidence>
<keyword evidence="9" id="KW-0206">Cytoskeleton</keyword>
<dbReference type="InterPro" id="IPR056170">
    <property type="entry name" value="Znf_IFT121-like"/>
</dbReference>
<dbReference type="GO" id="GO:0035721">
    <property type="term" value="P:intraciliary retrograde transport"/>
    <property type="evidence" value="ECO:0007669"/>
    <property type="project" value="TreeGrafter"/>
</dbReference>
<dbReference type="GO" id="GO:1905515">
    <property type="term" value="P:non-motile cilium assembly"/>
    <property type="evidence" value="ECO:0007669"/>
    <property type="project" value="TreeGrafter"/>
</dbReference>
<comment type="function">
    <text evidence="11">As a component of the IFT complex A (IFT-A), a complex required for retrograde ciliary transport and entry into cilia of G protein-coupled receptors (GPCRs), it is involved in ciliogenesis and ciliary protein trafficking. May promote CASP3 activation and TNF-stimulated apoptosis.</text>
</comment>
<evidence type="ECO:0000256" key="13">
    <source>
        <dbReference type="ARBA" id="ARBA00070596"/>
    </source>
</evidence>
<dbReference type="Pfam" id="PF24797">
    <property type="entry name" value="Beta-prop_WDR35_TULP_N"/>
    <property type="match status" value="1"/>
</dbReference>
<feature type="domain" description="IFT80/172/WDR35 TPR" evidence="15">
    <location>
        <begin position="695"/>
        <end position="779"/>
    </location>
</feature>
<dbReference type="OMA" id="VWAMCWA"/>
<reference evidence="19" key="1">
    <citation type="submission" date="2022-11" db="UniProtKB">
        <authorList>
            <consortium name="EnsemblMetazoa"/>
        </authorList>
    </citation>
    <scope>IDENTIFICATION</scope>
</reference>
<dbReference type="InterPro" id="IPR057979">
    <property type="entry name" value="TPR_IFT121"/>
</dbReference>
<dbReference type="Pfam" id="PF25170">
    <property type="entry name" value="TPR_WDR35"/>
    <property type="match status" value="1"/>
</dbReference>
<evidence type="ECO:0000313" key="20">
    <source>
        <dbReference type="Proteomes" id="UP000887568"/>
    </source>
</evidence>
<dbReference type="EnsemblMetazoa" id="XM_038195603.1">
    <property type="protein sequence ID" value="XP_038051531.1"/>
    <property type="gene ID" value="LOC119724517"/>
</dbReference>
<keyword evidence="5" id="KW-0853">WD repeat</keyword>
<keyword evidence="10" id="KW-0966">Cell projection</keyword>
<evidence type="ECO:0000256" key="6">
    <source>
        <dbReference type="ARBA" id="ARBA00022737"/>
    </source>
</evidence>
<dbReference type="InterPro" id="IPR036322">
    <property type="entry name" value="WD40_repeat_dom_sf"/>
</dbReference>
<dbReference type="CTD" id="57539"/>
<evidence type="ECO:0000313" key="19">
    <source>
        <dbReference type="EnsemblMetazoa" id="XP_038051531.1"/>
    </source>
</evidence>
<feature type="domain" description="IFT121-like TPR repeats" evidence="18">
    <location>
        <begin position="1216"/>
        <end position="1315"/>
    </location>
</feature>
<dbReference type="Pfam" id="PF23145">
    <property type="entry name" value="Zf_2nd_IFT121"/>
    <property type="match status" value="1"/>
</dbReference>
<dbReference type="GO" id="GO:0061512">
    <property type="term" value="P:protein localization to cilium"/>
    <property type="evidence" value="ECO:0007669"/>
    <property type="project" value="TreeGrafter"/>
</dbReference>
<proteinExistence type="predicted"/>
<dbReference type="GO" id="GO:0005930">
    <property type="term" value="C:axoneme"/>
    <property type="evidence" value="ECO:0007669"/>
    <property type="project" value="UniProtKB-SubCell"/>
</dbReference>
<dbReference type="Proteomes" id="UP000887568">
    <property type="component" value="Unplaced"/>
</dbReference>
<protein>
    <recommendedName>
        <fullName evidence="13">WD repeat-containing protein 35</fullName>
    </recommendedName>
</protein>